<sequence length="178" mass="20508">MAETEELNEIWRMIEEAIHPFAGSVNYVPGAEDKELTQGLTSTSDDGTDSSVTTLRHPNLHYPTDDSVSMEQVTCFAIRDPINRQLPTKGRQTLKVARRWGPPHSRHQSPRLRITNQRSLSRMRQVRLRRILQIHNDDPQTPGRDATSRTTSLRLVTLRNTLRASWSTTWRLECLECH</sequence>
<dbReference type="AlphaFoldDB" id="A0A4S8KZR2"/>
<evidence type="ECO:0000313" key="2">
    <source>
        <dbReference type="Proteomes" id="UP000297245"/>
    </source>
</evidence>
<name>A0A4S8KZR2_DENBC</name>
<dbReference type="EMBL" id="ML179810">
    <property type="protein sequence ID" value="THU81421.1"/>
    <property type="molecule type" value="Genomic_DNA"/>
</dbReference>
<evidence type="ECO:0000313" key="1">
    <source>
        <dbReference type="EMBL" id="THU81421.1"/>
    </source>
</evidence>
<reference evidence="1 2" key="1">
    <citation type="journal article" date="2019" name="Nat. Ecol. Evol.">
        <title>Megaphylogeny resolves global patterns of mushroom evolution.</title>
        <authorList>
            <person name="Varga T."/>
            <person name="Krizsan K."/>
            <person name="Foldi C."/>
            <person name="Dima B."/>
            <person name="Sanchez-Garcia M."/>
            <person name="Sanchez-Ramirez S."/>
            <person name="Szollosi G.J."/>
            <person name="Szarkandi J.G."/>
            <person name="Papp V."/>
            <person name="Albert L."/>
            <person name="Andreopoulos W."/>
            <person name="Angelini C."/>
            <person name="Antonin V."/>
            <person name="Barry K.W."/>
            <person name="Bougher N.L."/>
            <person name="Buchanan P."/>
            <person name="Buyck B."/>
            <person name="Bense V."/>
            <person name="Catcheside P."/>
            <person name="Chovatia M."/>
            <person name="Cooper J."/>
            <person name="Damon W."/>
            <person name="Desjardin D."/>
            <person name="Finy P."/>
            <person name="Geml J."/>
            <person name="Haridas S."/>
            <person name="Hughes K."/>
            <person name="Justo A."/>
            <person name="Karasinski D."/>
            <person name="Kautmanova I."/>
            <person name="Kiss B."/>
            <person name="Kocsube S."/>
            <person name="Kotiranta H."/>
            <person name="LaButti K.M."/>
            <person name="Lechner B.E."/>
            <person name="Liimatainen K."/>
            <person name="Lipzen A."/>
            <person name="Lukacs Z."/>
            <person name="Mihaltcheva S."/>
            <person name="Morgado L.N."/>
            <person name="Niskanen T."/>
            <person name="Noordeloos M.E."/>
            <person name="Ohm R.A."/>
            <person name="Ortiz-Santana B."/>
            <person name="Ovrebo C."/>
            <person name="Racz N."/>
            <person name="Riley R."/>
            <person name="Savchenko A."/>
            <person name="Shiryaev A."/>
            <person name="Soop K."/>
            <person name="Spirin V."/>
            <person name="Szebenyi C."/>
            <person name="Tomsovsky M."/>
            <person name="Tulloss R.E."/>
            <person name="Uehling J."/>
            <person name="Grigoriev I.V."/>
            <person name="Vagvolgyi C."/>
            <person name="Papp T."/>
            <person name="Martin F.M."/>
            <person name="Miettinen O."/>
            <person name="Hibbett D.S."/>
            <person name="Nagy L.G."/>
        </authorList>
    </citation>
    <scope>NUCLEOTIDE SEQUENCE [LARGE SCALE GENOMIC DNA]</scope>
    <source>
        <strain evidence="1 2">CBS 962.96</strain>
    </source>
</reference>
<protein>
    <submittedName>
        <fullName evidence="1">Uncharacterized protein</fullName>
    </submittedName>
</protein>
<keyword evidence="2" id="KW-1185">Reference proteome</keyword>
<accession>A0A4S8KZR2</accession>
<gene>
    <name evidence="1" type="ORF">K435DRAFT_873350</name>
</gene>
<dbReference type="Proteomes" id="UP000297245">
    <property type="component" value="Unassembled WGS sequence"/>
</dbReference>
<proteinExistence type="predicted"/>
<organism evidence="1 2">
    <name type="scientific">Dendrothele bispora (strain CBS 962.96)</name>
    <dbReference type="NCBI Taxonomy" id="1314807"/>
    <lineage>
        <taxon>Eukaryota</taxon>
        <taxon>Fungi</taxon>
        <taxon>Dikarya</taxon>
        <taxon>Basidiomycota</taxon>
        <taxon>Agaricomycotina</taxon>
        <taxon>Agaricomycetes</taxon>
        <taxon>Agaricomycetidae</taxon>
        <taxon>Agaricales</taxon>
        <taxon>Agaricales incertae sedis</taxon>
        <taxon>Dendrothele</taxon>
    </lineage>
</organism>